<gene>
    <name evidence="2" type="ORF">OCBIM_22026718mg</name>
</gene>
<sequence length="56" mass="6637">MYEENRYQKTKRNTHNTNTDLYFNTQPYSKSTNAHKGAKHEAHCTNTQVHLKKNIT</sequence>
<organism evidence="2">
    <name type="scientific">Octopus bimaculoides</name>
    <name type="common">California two-spotted octopus</name>
    <dbReference type="NCBI Taxonomy" id="37653"/>
    <lineage>
        <taxon>Eukaryota</taxon>
        <taxon>Metazoa</taxon>
        <taxon>Spiralia</taxon>
        <taxon>Lophotrochozoa</taxon>
        <taxon>Mollusca</taxon>
        <taxon>Cephalopoda</taxon>
        <taxon>Coleoidea</taxon>
        <taxon>Octopodiformes</taxon>
        <taxon>Octopoda</taxon>
        <taxon>Incirrata</taxon>
        <taxon>Octopodidae</taxon>
        <taxon>Octopus</taxon>
    </lineage>
</organism>
<name>A0A0L8GWV5_OCTBM</name>
<dbReference type="AlphaFoldDB" id="A0A0L8GWV5"/>
<evidence type="ECO:0000313" key="2">
    <source>
        <dbReference type="EMBL" id="KOF81309.1"/>
    </source>
</evidence>
<dbReference type="EMBL" id="KQ420101">
    <property type="protein sequence ID" value="KOF81309.1"/>
    <property type="molecule type" value="Genomic_DNA"/>
</dbReference>
<accession>A0A0L8GWV5</accession>
<evidence type="ECO:0000256" key="1">
    <source>
        <dbReference type="SAM" id="MobiDB-lite"/>
    </source>
</evidence>
<protein>
    <submittedName>
        <fullName evidence="2">Uncharacterized protein</fullName>
    </submittedName>
</protein>
<feature type="region of interest" description="Disordered" evidence="1">
    <location>
        <begin position="1"/>
        <end position="41"/>
    </location>
</feature>
<reference evidence="2" key="1">
    <citation type="submission" date="2015-07" db="EMBL/GenBank/DDBJ databases">
        <title>MeaNS - Measles Nucleotide Surveillance Program.</title>
        <authorList>
            <person name="Tran T."/>
            <person name="Druce J."/>
        </authorList>
    </citation>
    <scope>NUCLEOTIDE SEQUENCE</scope>
    <source>
        <strain evidence="2">UCB-OBI-ISO-001</strain>
        <tissue evidence="2">Gonad</tissue>
    </source>
</reference>
<proteinExistence type="predicted"/>
<feature type="compositionally biased region" description="Polar residues" evidence="1">
    <location>
        <begin position="15"/>
        <end position="34"/>
    </location>
</feature>